<gene>
    <name evidence="8" type="ORF">FHS81_000069</name>
</gene>
<evidence type="ECO:0000256" key="2">
    <source>
        <dbReference type="ARBA" id="ARBA00009677"/>
    </source>
</evidence>
<dbReference type="PANTHER" id="PTHR30435:SF19">
    <property type="entry name" value="FLAGELLAR BASAL-BODY ROD PROTEIN FLGG"/>
    <property type="match status" value="1"/>
</dbReference>
<dbReference type="Pfam" id="PF06429">
    <property type="entry name" value="Flg_bbr_C"/>
    <property type="match status" value="1"/>
</dbReference>
<dbReference type="Pfam" id="PF22692">
    <property type="entry name" value="LlgE_F_G_D1"/>
    <property type="match status" value="1"/>
</dbReference>
<dbReference type="GO" id="GO:0009425">
    <property type="term" value="C:bacterial-type flagellum basal body"/>
    <property type="evidence" value="ECO:0007669"/>
    <property type="project" value="UniProtKB-SubCell"/>
</dbReference>
<dbReference type="AlphaFoldDB" id="A0A7W5Z0X4"/>
<keyword evidence="9" id="KW-1185">Reference proteome</keyword>
<dbReference type="InterPro" id="IPR001444">
    <property type="entry name" value="Flag_bb_rod_N"/>
</dbReference>
<protein>
    <submittedName>
        <fullName evidence="8">Flagellar basal-body rod protein FlgF</fullName>
    </submittedName>
</protein>
<keyword evidence="8" id="KW-0282">Flagellum</keyword>
<accession>A0A7W5Z0X4</accession>
<proteinExistence type="inferred from homology"/>
<evidence type="ECO:0000256" key="3">
    <source>
        <dbReference type="ARBA" id="ARBA00023143"/>
    </source>
</evidence>
<dbReference type="NCBIfam" id="TIGR03506">
    <property type="entry name" value="FlgEFG_subfam"/>
    <property type="match status" value="1"/>
</dbReference>
<dbReference type="Proteomes" id="UP000537592">
    <property type="component" value="Unassembled WGS sequence"/>
</dbReference>
<dbReference type="InterPro" id="IPR020013">
    <property type="entry name" value="Flagellar_FlgE/F/G"/>
</dbReference>
<dbReference type="PANTHER" id="PTHR30435">
    <property type="entry name" value="FLAGELLAR PROTEIN"/>
    <property type="match status" value="1"/>
</dbReference>
<comment type="caution">
    <text evidence="8">The sequence shown here is derived from an EMBL/GenBank/DDBJ whole genome shotgun (WGS) entry which is preliminary data.</text>
</comment>
<dbReference type="GO" id="GO:0071978">
    <property type="term" value="P:bacterial-type flagellum-dependent swarming motility"/>
    <property type="evidence" value="ECO:0007669"/>
    <property type="project" value="TreeGrafter"/>
</dbReference>
<dbReference type="SUPFAM" id="SSF117143">
    <property type="entry name" value="Flagellar hook protein flgE"/>
    <property type="match status" value="1"/>
</dbReference>
<feature type="domain" description="Flagellar basal-body/hook protein C-terminal" evidence="6">
    <location>
        <begin position="192"/>
        <end position="235"/>
    </location>
</feature>
<keyword evidence="8" id="KW-0969">Cilium</keyword>
<evidence type="ECO:0000259" key="7">
    <source>
        <dbReference type="Pfam" id="PF22692"/>
    </source>
</evidence>
<name>A0A7W5Z0X4_9HYPH</name>
<reference evidence="8 9" key="1">
    <citation type="submission" date="2020-08" db="EMBL/GenBank/DDBJ databases">
        <title>Genomic Encyclopedia of Type Strains, Phase IV (KMG-IV): sequencing the most valuable type-strain genomes for metagenomic binning, comparative biology and taxonomic classification.</title>
        <authorList>
            <person name="Goeker M."/>
        </authorList>
    </citation>
    <scope>NUCLEOTIDE SEQUENCE [LARGE SCALE GENOMIC DNA]</scope>
    <source>
        <strain evidence="8 9">DSM 28760</strain>
    </source>
</reference>
<sequence>MQEALYVMLSSQVSRERQLTMVANNIANINTAGFRAEATTFESVLSNTGQVSVAFAGSGKAFLKREPGSVNQTGNPLDIAVKGDGWIAIQTPAGVRYSRDGRLTMTDIGDVTTVNGLPVLDDGGAPLALNPAGGEVSIASDGTISQNGGIVGRIGLFQIAPGADLFRAVDGSVAVDPGAVVPVDDFVASGVMQGYVEGSNVSPVIEMTRLIDGQRTFEYAASATSSLNNELQQVIRDLGPAS</sequence>
<feature type="domain" description="Flagellar basal body rod protein N-terminal" evidence="5">
    <location>
        <begin position="14"/>
        <end position="35"/>
    </location>
</feature>
<dbReference type="InterPro" id="IPR037925">
    <property type="entry name" value="FlgE/F/G-like"/>
</dbReference>
<keyword evidence="3 4" id="KW-0975">Bacterial flagellum</keyword>
<comment type="similarity">
    <text evidence="2 4">Belongs to the flagella basal body rod proteins family.</text>
</comment>
<dbReference type="RefSeq" id="WP_183750067.1">
    <property type="nucleotide sequence ID" value="NZ_JACICC010000001.1"/>
</dbReference>
<dbReference type="EMBL" id="JACICC010000001">
    <property type="protein sequence ID" value="MBB3808015.1"/>
    <property type="molecule type" value="Genomic_DNA"/>
</dbReference>
<evidence type="ECO:0000259" key="6">
    <source>
        <dbReference type="Pfam" id="PF06429"/>
    </source>
</evidence>
<evidence type="ECO:0000313" key="9">
    <source>
        <dbReference type="Proteomes" id="UP000537592"/>
    </source>
</evidence>
<feature type="domain" description="Flagellar hook protein FlgE/F/G-like D1" evidence="7">
    <location>
        <begin position="80"/>
        <end position="145"/>
    </location>
</feature>
<organism evidence="8 9">
    <name type="scientific">Pseudochelatococcus contaminans</name>
    <dbReference type="NCBI Taxonomy" id="1538103"/>
    <lineage>
        <taxon>Bacteria</taxon>
        <taxon>Pseudomonadati</taxon>
        <taxon>Pseudomonadota</taxon>
        <taxon>Alphaproteobacteria</taxon>
        <taxon>Hyphomicrobiales</taxon>
        <taxon>Chelatococcaceae</taxon>
        <taxon>Pseudochelatococcus</taxon>
    </lineage>
</organism>
<keyword evidence="8" id="KW-0966">Cell projection</keyword>
<evidence type="ECO:0000313" key="8">
    <source>
        <dbReference type="EMBL" id="MBB3808015.1"/>
    </source>
</evidence>
<dbReference type="NCBIfam" id="NF009282">
    <property type="entry name" value="PRK12642.1"/>
    <property type="match status" value="1"/>
</dbReference>
<evidence type="ECO:0000256" key="1">
    <source>
        <dbReference type="ARBA" id="ARBA00004117"/>
    </source>
</evidence>
<dbReference type="InterPro" id="IPR053967">
    <property type="entry name" value="LlgE_F_G-like_D1"/>
</dbReference>
<dbReference type="Pfam" id="PF00460">
    <property type="entry name" value="Flg_bb_rod"/>
    <property type="match status" value="1"/>
</dbReference>
<evidence type="ECO:0000256" key="4">
    <source>
        <dbReference type="RuleBase" id="RU362116"/>
    </source>
</evidence>
<comment type="subcellular location">
    <subcellularLocation>
        <location evidence="1 4">Bacterial flagellum basal body</location>
    </subcellularLocation>
</comment>
<dbReference type="InterPro" id="IPR010930">
    <property type="entry name" value="Flg_bb/hook_C_dom"/>
</dbReference>
<evidence type="ECO:0000259" key="5">
    <source>
        <dbReference type="Pfam" id="PF00460"/>
    </source>
</evidence>